<feature type="coiled-coil region" evidence="5">
    <location>
        <begin position="2"/>
        <end position="32"/>
    </location>
</feature>
<dbReference type="SMART" id="SM00528">
    <property type="entry name" value="HNS"/>
    <property type="match status" value="1"/>
</dbReference>
<accession>A0A0D1EKY2</accession>
<keyword evidence="4" id="KW-0238">DNA-binding</keyword>
<dbReference type="GO" id="GO:0005829">
    <property type="term" value="C:cytosol"/>
    <property type="evidence" value="ECO:0007669"/>
    <property type="project" value="TreeGrafter"/>
</dbReference>
<name>A0A0D1EKY2_9RHOB</name>
<sequence>MAKIDKMNRDELEKAKAEAEAQLKAIAKAQADYDGRRIKELRAEVEAMLAKEGYTLDDLTGGKSGKRNTAGRAKLPAKYRHPENAAMTWSGRGRQPQWYKDHIENGGKAEDLAI</sequence>
<evidence type="ECO:0000256" key="2">
    <source>
        <dbReference type="ARBA" id="ARBA00010610"/>
    </source>
</evidence>
<dbReference type="EMBL" id="JYFE01000016">
    <property type="protein sequence ID" value="KIT17646.1"/>
    <property type="molecule type" value="Genomic_DNA"/>
</dbReference>
<evidence type="ECO:0000313" key="8">
    <source>
        <dbReference type="EMBL" id="KIT17646.1"/>
    </source>
</evidence>
<dbReference type="GO" id="GO:0009295">
    <property type="term" value="C:nucleoid"/>
    <property type="evidence" value="ECO:0007669"/>
    <property type="project" value="UniProtKB-SubCell"/>
</dbReference>
<dbReference type="STRING" id="935700.jaqu_05370"/>
<feature type="region of interest" description="Disordered" evidence="6">
    <location>
        <begin position="80"/>
        <end position="114"/>
    </location>
</feature>
<dbReference type="PANTHER" id="PTHR38097:SF2">
    <property type="entry name" value="DNA-BINDING PROTEIN STPA"/>
    <property type="match status" value="1"/>
</dbReference>
<feature type="domain" description="DNA-binding protein H-NS-like C-terminal" evidence="7">
    <location>
        <begin position="69"/>
        <end position="114"/>
    </location>
</feature>
<keyword evidence="3" id="KW-0963">Cytoplasm</keyword>
<reference evidence="8 9" key="1">
    <citation type="submission" date="2015-02" db="EMBL/GenBank/DDBJ databases">
        <title>Genome Sequence of Jannaschia aquimarina DSM28248, a member of the Roseobacter clade.</title>
        <authorList>
            <person name="Voget S."/>
            <person name="Daniel R."/>
        </authorList>
    </citation>
    <scope>NUCLEOTIDE SEQUENCE [LARGE SCALE GENOMIC DNA]</scope>
    <source>
        <strain evidence="8 9">GSW-M26</strain>
    </source>
</reference>
<evidence type="ECO:0000256" key="6">
    <source>
        <dbReference type="SAM" id="MobiDB-lite"/>
    </source>
</evidence>
<feature type="compositionally biased region" description="Basic and acidic residues" evidence="6">
    <location>
        <begin position="99"/>
        <end position="114"/>
    </location>
</feature>
<dbReference type="RefSeq" id="WP_236687737.1">
    <property type="nucleotide sequence ID" value="NZ_JYFE01000016.1"/>
</dbReference>
<comment type="caution">
    <text evidence="8">The sequence shown here is derived from an EMBL/GenBank/DDBJ whole genome shotgun (WGS) entry which is preliminary data.</text>
</comment>
<comment type="similarity">
    <text evidence="2">Belongs to the histone-like protein H-NS family.</text>
</comment>
<evidence type="ECO:0000256" key="3">
    <source>
        <dbReference type="ARBA" id="ARBA00022490"/>
    </source>
</evidence>
<protein>
    <submittedName>
        <fullName evidence="8">H-NS histone family protein</fullName>
    </submittedName>
</protein>
<evidence type="ECO:0000256" key="4">
    <source>
        <dbReference type="ARBA" id="ARBA00023125"/>
    </source>
</evidence>
<dbReference type="SUPFAM" id="SSF81273">
    <property type="entry name" value="H-NS histone-like proteins"/>
    <property type="match status" value="1"/>
</dbReference>
<keyword evidence="9" id="KW-1185">Reference proteome</keyword>
<dbReference type="GO" id="GO:0003681">
    <property type="term" value="F:bent DNA binding"/>
    <property type="evidence" value="ECO:0007669"/>
    <property type="project" value="TreeGrafter"/>
</dbReference>
<proteinExistence type="inferred from homology"/>
<dbReference type="Proteomes" id="UP000032232">
    <property type="component" value="Unassembled WGS sequence"/>
</dbReference>
<evidence type="ECO:0000313" key="9">
    <source>
        <dbReference type="Proteomes" id="UP000032232"/>
    </source>
</evidence>
<gene>
    <name evidence="8" type="ORF">jaqu_05370</name>
</gene>
<dbReference type="GO" id="GO:0001217">
    <property type="term" value="F:DNA-binding transcription repressor activity"/>
    <property type="evidence" value="ECO:0007669"/>
    <property type="project" value="TreeGrafter"/>
</dbReference>
<dbReference type="Gene3D" id="4.10.430.10">
    <property type="entry name" value="Histone-like protein H-NS, C-terminal domain"/>
    <property type="match status" value="1"/>
</dbReference>
<dbReference type="InterPro" id="IPR027444">
    <property type="entry name" value="H-NS_C_dom"/>
</dbReference>
<evidence type="ECO:0000256" key="1">
    <source>
        <dbReference type="ARBA" id="ARBA00004453"/>
    </source>
</evidence>
<dbReference type="AlphaFoldDB" id="A0A0D1EKY2"/>
<dbReference type="GO" id="GO:0003680">
    <property type="term" value="F:minor groove of adenine-thymine-rich DNA binding"/>
    <property type="evidence" value="ECO:0007669"/>
    <property type="project" value="TreeGrafter"/>
</dbReference>
<evidence type="ECO:0000259" key="7">
    <source>
        <dbReference type="SMART" id="SM00528"/>
    </source>
</evidence>
<dbReference type="Pfam" id="PF00816">
    <property type="entry name" value="Histone_HNS"/>
    <property type="match status" value="1"/>
</dbReference>
<keyword evidence="5" id="KW-0175">Coiled coil</keyword>
<organism evidence="8 9">
    <name type="scientific">Jannaschia aquimarina</name>
    <dbReference type="NCBI Taxonomy" id="935700"/>
    <lineage>
        <taxon>Bacteria</taxon>
        <taxon>Pseudomonadati</taxon>
        <taxon>Pseudomonadota</taxon>
        <taxon>Alphaproteobacteria</taxon>
        <taxon>Rhodobacterales</taxon>
        <taxon>Roseobacteraceae</taxon>
        <taxon>Jannaschia</taxon>
    </lineage>
</organism>
<evidence type="ECO:0000256" key="5">
    <source>
        <dbReference type="SAM" id="Coils"/>
    </source>
</evidence>
<dbReference type="PATRIC" id="fig|935700.4.peg.570"/>
<dbReference type="InterPro" id="IPR037150">
    <property type="entry name" value="H-NS_C_dom_sf"/>
</dbReference>
<comment type="subcellular location">
    <subcellularLocation>
        <location evidence="1">Cytoplasm</location>
        <location evidence="1">Nucleoid</location>
    </subcellularLocation>
</comment>
<dbReference type="GO" id="GO:0032993">
    <property type="term" value="C:protein-DNA complex"/>
    <property type="evidence" value="ECO:0007669"/>
    <property type="project" value="TreeGrafter"/>
</dbReference>
<dbReference type="PANTHER" id="PTHR38097">
    <property type="match status" value="1"/>
</dbReference>
<dbReference type="GO" id="GO:0000976">
    <property type="term" value="F:transcription cis-regulatory region binding"/>
    <property type="evidence" value="ECO:0007669"/>
    <property type="project" value="TreeGrafter"/>
</dbReference>